<protein>
    <submittedName>
        <fullName evidence="2">Uncharacterized protein</fullName>
    </submittedName>
</protein>
<sequence>MVHVNIYRSYGKTFKKPLRPYQKEHLDAELKLVEENLLTLDEKNPLVFSRVKLFLEDEQLCPLGCGRPGSLKCGNQKTASGDGDEEDED</sequence>
<evidence type="ECO:0000256" key="1">
    <source>
        <dbReference type="SAM" id="MobiDB-lite"/>
    </source>
</evidence>
<evidence type="ECO:0000313" key="2">
    <source>
        <dbReference type="EMBL" id="KAF9603234.1"/>
    </source>
</evidence>
<dbReference type="OrthoDB" id="1697570at2759"/>
<comment type="caution">
    <text evidence="2">The sequence shown here is derived from an EMBL/GenBank/DDBJ whole genome shotgun (WGS) entry which is preliminary data.</text>
</comment>
<gene>
    <name evidence="2" type="ORF">IFM89_034567</name>
</gene>
<name>A0A835LTY1_9MAGN</name>
<dbReference type="AlphaFoldDB" id="A0A835LTY1"/>
<organism evidence="2 3">
    <name type="scientific">Coptis chinensis</name>
    <dbReference type="NCBI Taxonomy" id="261450"/>
    <lineage>
        <taxon>Eukaryota</taxon>
        <taxon>Viridiplantae</taxon>
        <taxon>Streptophyta</taxon>
        <taxon>Embryophyta</taxon>
        <taxon>Tracheophyta</taxon>
        <taxon>Spermatophyta</taxon>
        <taxon>Magnoliopsida</taxon>
        <taxon>Ranunculales</taxon>
        <taxon>Ranunculaceae</taxon>
        <taxon>Coptidoideae</taxon>
        <taxon>Coptis</taxon>
    </lineage>
</organism>
<proteinExistence type="predicted"/>
<feature type="region of interest" description="Disordered" evidence="1">
    <location>
        <begin position="67"/>
        <end position="89"/>
    </location>
</feature>
<accession>A0A835LTY1</accession>
<reference evidence="2 3" key="1">
    <citation type="submission" date="2020-10" db="EMBL/GenBank/DDBJ databases">
        <title>The Coptis chinensis genome and diversification of protoberbering-type alkaloids.</title>
        <authorList>
            <person name="Wang B."/>
            <person name="Shu S."/>
            <person name="Song C."/>
            <person name="Liu Y."/>
        </authorList>
    </citation>
    <scope>NUCLEOTIDE SEQUENCE [LARGE SCALE GENOMIC DNA]</scope>
    <source>
        <strain evidence="2">HL-2020</strain>
        <tissue evidence="2">Leaf</tissue>
    </source>
</reference>
<dbReference type="Proteomes" id="UP000631114">
    <property type="component" value="Unassembled WGS sequence"/>
</dbReference>
<dbReference type="EMBL" id="JADFTS010000006">
    <property type="protein sequence ID" value="KAF9603234.1"/>
    <property type="molecule type" value="Genomic_DNA"/>
</dbReference>
<evidence type="ECO:0000313" key="3">
    <source>
        <dbReference type="Proteomes" id="UP000631114"/>
    </source>
</evidence>
<keyword evidence="3" id="KW-1185">Reference proteome</keyword>